<protein>
    <submittedName>
        <fullName evidence="2">Uncharacterized protein</fullName>
    </submittedName>
</protein>
<organism evidence="2 3">
    <name type="scientific">Zea mays</name>
    <name type="common">Maize</name>
    <dbReference type="NCBI Taxonomy" id="4577"/>
    <lineage>
        <taxon>Eukaryota</taxon>
        <taxon>Viridiplantae</taxon>
        <taxon>Streptophyta</taxon>
        <taxon>Embryophyta</taxon>
        <taxon>Tracheophyta</taxon>
        <taxon>Spermatophyta</taxon>
        <taxon>Magnoliopsida</taxon>
        <taxon>Liliopsida</taxon>
        <taxon>Poales</taxon>
        <taxon>Poaceae</taxon>
        <taxon>PACMAD clade</taxon>
        <taxon>Panicoideae</taxon>
        <taxon>Andropogonodae</taxon>
        <taxon>Andropogoneae</taxon>
        <taxon>Tripsacinae</taxon>
        <taxon>Zea</taxon>
    </lineage>
</organism>
<evidence type="ECO:0000313" key="3">
    <source>
        <dbReference type="Proteomes" id="UP000007305"/>
    </source>
</evidence>
<dbReference type="EnsemblPlants" id="Zm00001eb253400_T001">
    <property type="protein sequence ID" value="Zm00001eb253400_P001"/>
    <property type="gene ID" value="Zm00001eb253400"/>
</dbReference>
<name>A0A804PMP1_MAIZE</name>
<keyword evidence="3" id="KW-1185">Reference proteome</keyword>
<accession>A0A804PMP1</accession>
<dbReference type="Proteomes" id="UP000007305">
    <property type="component" value="Chromosome 5"/>
</dbReference>
<feature type="compositionally biased region" description="Polar residues" evidence="1">
    <location>
        <begin position="52"/>
        <end position="62"/>
    </location>
</feature>
<reference evidence="2" key="2">
    <citation type="submission" date="2019-07" db="EMBL/GenBank/DDBJ databases">
        <authorList>
            <person name="Seetharam A."/>
            <person name="Woodhouse M."/>
            <person name="Cannon E."/>
        </authorList>
    </citation>
    <scope>NUCLEOTIDE SEQUENCE [LARGE SCALE GENOMIC DNA]</scope>
    <source>
        <strain evidence="2">cv. B73</strain>
    </source>
</reference>
<feature type="region of interest" description="Disordered" evidence="1">
    <location>
        <begin position="124"/>
        <end position="150"/>
    </location>
</feature>
<reference evidence="3" key="1">
    <citation type="journal article" date="2009" name="Science">
        <title>The B73 maize genome: complexity, diversity, and dynamics.</title>
        <authorList>
            <person name="Schnable P.S."/>
            <person name="Ware D."/>
            <person name="Fulton R.S."/>
            <person name="Stein J.C."/>
            <person name="Wei F."/>
            <person name="Pasternak S."/>
            <person name="Liang C."/>
            <person name="Zhang J."/>
            <person name="Fulton L."/>
            <person name="Graves T.A."/>
            <person name="Minx P."/>
            <person name="Reily A.D."/>
            <person name="Courtney L."/>
            <person name="Kruchowski S.S."/>
            <person name="Tomlinson C."/>
            <person name="Strong C."/>
            <person name="Delehaunty K."/>
            <person name="Fronick C."/>
            <person name="Courtney B."/>
            <person name="Rock S.M."/>
            <person name="Belter E."/>
            <person name="Du F."/>
            <person name="Kim K."/>
            <person name="Abbott R.M."/>
            <person name="Cotton M."/>
            <person name="Levy A."/>
            <person name="Marchetto P."/>
            <person name="Ochoa K."/>
            <person name="Jackson S.M."/>
            <person name="Gillam B."/>
            <person name="Chen W."/>
            <person name="Yan L."/>
            <person name="Higginbotham J."/>
            <person name="Cardenas M."/>
            <person name="Waligorski J."/>
            <person name="Applebaum E."/>
            <person name="Phelps L."/>
            <person name="Falcone J."/>
            <person name="Kanchi K."/>
            <person name="Thane T."/>
            <person name="Scimone A."/>
            <person name="Thane N."/>
            <person name="Henke J."/>
            <person name="Wang T."/>
            <person name="Ruppert J."/>
            <person name="Shah N."/>
            <person name="Rotter K."/>
            <person name="Hodges J."/>
            <person name="Ingenthron E."/>
            <person name="Cordes M."/>
            <person name="Kohlberg S."/>
            <person name="Sgro J."/>
            <person name="Delgado B."/>
            <person name="Mead K."/>
            <person name="Chinwalla A."/>
            <person name="Leonard S."/>
            <person name="Crouse K."/>
            <person name="Collura K."/>
            <person name="Kudrna D."/>
            <person name="Currie J."/>
            <person name="He R."/>
            <person name="Angelova A."/>
            <person name="Rajasekar S."/>
            <person name="Mueller T."/>
            <person name="Lomeli R."/>
            <person name="Scara G."/>
            <person name="Ko A."/>
            <person name="Delaney K."/>
            <person name="Wissotski M."/>
            <person name="Lopez G."/>
            <person name="Campos D."/>
            <person name="Braidotti M."/>
            <person name="Ashley E."/>
            <person name="Golser W."/>
            <person name="Kim H."/>
            <person name="Lee S."/>
            <person name="Lin J."/>
            <person name="Dujmic Z."/>
            <person name="Kim W."/>
            <person name="Talag J."/>
            <person name="Zuccolo A."/>
            <person name="Fan C."/>
            <person name="Sebastian A."/>
            <person name="Kramer M."/>
            <person name="Spiegel L."/>
            <person name="Nascimento L."/>
            <person name="Zutavern T."/>
            <person name="Miller B."/>
            <person name="Ambroise C."/>
            <person name="Muller S."/>
            <person name="Spooner W."/>
            <person name="Narechania A."/>
            <person name="Ren L."/>
            <person name="Wei S."/>
            <person name="Kumari S."/>
            <person name="Faga B."/>
            <person name="Levy M.J."/>
            <person name="McMahan L."/>
            <person name="Van Buren P."/>
            <person name="Vaughn M.W."/>
            <person name="Ying K."/>
            <person name="Yeh C.-T."/>
            <person name="Emrich S.J."/>
            <person name="Jia Y."/>
            <person name="Kalyanaraman A."/>
            <person name="Hsia A.-P."/>
            <person name="Barbazuk W.B."/>
            <person name="Baucom R.S."/>
            <person name="Brutnell T.P."/>
            <person name="Carpita N.C."/>
            <person name="Chaparro C."/>
            <person name="Chia J.-M."/>
            <person name="Deragon J.-M."/>
            <person name="Estill J.C."/>
            <person name="Fu Y."/>
            <person name="Jeddeloh J.A."/>
            <person name="Han Y."/>
            <person name="Lee H."/>
            <person name="Li P."/>
            <person name="Lisch D.R."/>
            <person name="Liu S."/>
            <person name="Liu Z."/>
            <person name="Nagel D.H."/>
            <person name="McCann M.C."/>
            <person name="SanMiguel P."/>
            <person name="Myers A.M."/>
            <person name="Nettleton D."/>
            <person name="Nguyen J."/>
            <person name="Penning B.W."/>
            <person name="Ponnala L."/>
            <person name="Schneider K.L."/>
            <person name="Schwartz D.C."/>
            <person name="Sharma A."/>
            <person name="Soderlund C."/>
            <person name="Springer N.M."/>
            <person name="Sun Q."/>
            <person name="Wang H."/>
            <person name="Waterman M."/>
            <person name="Westerman R."/>
            <person name="Wolfgruber T.K."/>
            <person name="Yang L."/>
            <person name="Yu Y."/>
            <person name="Zhang L."/>
            <person name="Zhou S."/>
            <person name="Zhu Q."/>
            <person name="Bennetzen J.L."/>
            <person name="Dawe R.K."/>
            <person name="Jiang J."/>
            <person name="Jiang N."/>
            <person name="Presting G.G."/>
            <person name="Wessler S.R."/>
            <person name="Aluru S."/>
            <person name="Martienssen R.A."/>
            <person name="Clifton S.W."/>
            <person name="McCombie W.R."/>
            <person name="Wing R.A."/>
            <person name="Wilson R.K."/>
        </authorList>
    </citation>
    <scope>NUCLEOTIDE SEQUENCE [LARGE SCALE GENOMIC DNA]</scope>
    <source>
        <strain evidence="3">cv. B73</strain>
    </source>
</reference>
<proteinExistence type="predicted"/>
<evidence type="ECO:0000256" key="1">
    <source>
        <dbReference type="SAM" id="MobiDB-lite"/>
    </source>
</evidence>
<evidence type="ECO:0000313" key="2">
    <source>
        <dbReference type="EnsemblPlants" id="Zm00001eb253400_P001"/>
    </source>
</evidence>
<sequence>MPLDLGRNIDLHSLHPWGREGRLQARKSRRRAAPGPGRKQQQPPPLPRQRKSVASSATSSGACSVFNVKHGSKSEAKVRKNRAAFLSSQNQILSGSGSLPGVPDASALRTCQCSKQMTKRRCLCSGRKQSRKTKGGGRSKGRGRGGGGDKHACHLSLFGIEKLQQRRQENSSLLSPLSPFLPFAFLGPVKNETRL</sequence>
<dbReference type="InParanoid" id="A0A804PMP1"/>
<dbReference type="Gramene" id="Zm00001eb253400_T001">
    <property type="protein sequence ID" value="Zm00001eb253400_P001"/>
    <property type="gene ID" value="Zm00001eb253400"/>
</dbReference>
<feature type="compositionally biased region" description="Basic residues" evidence="1">
    <location>
        <begin position="124"/>
        <end position="143"/>
    </location>
</feature>
<dbReference type="AlphaFoldDB" id="A0A804PMP1"/>
<reference evidence="2" key="3">
    <citation type="submission" date="2021-05" db="UniProtKB">
        <authorList>
            <consortium name="EnsemblPlants"/>
        </authorList>
    </citation>
    <scope>IDENTIFICATION</scope>
    <source>
        <strain evidence="2">cv. B73</strain>
    </source>
</reference>
<feature type="compositionally biased region" description="Basic and acidic residues" evidence="1">
    <location>
        <begin position="7"/>
        <end position="23"/>
    </location>
</feature>
<feature type="region of interest" description="Disordered" evidence="1">
    <location>
        <begin position="1"/>
        <end position="74"/>
    </location>
</feature>